<dbReference type="PANTHER" id="PTHR35010">
    <property type="entry name" value="BLL4672 PROTEIN-RELATED"/>
    <property type="match status" value="1"/>
</dbReference>
<dbReference type="RefSeq" id="WP_076525275.1">
    <property type="nucleotide sequence ID" value="NZ_FTOU01000005.1"/>
</dbReference>
<keyword evidence="3" id="KW-1185">Reference proteome</keyword>
<dbReference type="Gene3D" id="3.30.450.180">
    <property type="match status" value="1"/>
</dbReference>
<dbReference type="InterPro" id="IPR010982">
    <property type="entry name" value="Lambda_DNA-bd_dom_sf"/>
</dbReference>
<gene>
    <name evidence="2" type="ORF">JHX88_05665</name>
</gene>
<dbReference type="PROSITE" id="PS50943">
    <property type="entry name" value="HTH_CROC1"/>
    <property type="match status" value="1"/>
</dbReference>
<dbReference type="Proteomes" id="UP001215549">
    <property type="component" value="Chromosome"/>
</dbReference>
<dbReference type="SMART" id="SM00530">
    <property type="entry name" value="HTH_XRE"/>
    <property type="match status" value="1"/>
</dbReference>
<dbReference type="InterPro" id="IPR001387">
    <property type="entry name" value="Cro/C1-type_HTH"/>
</dbReference>
<evidence type="ECO:0000313" key="3">
    <source>
        <dbReference type="Proteomes" id="UP001215549"/>
    </source>
</evidence>
<dbReference type="InterPro" id="IPR041413">
    <property type="entry name" value="MLTR_LBD"/>
</dbReference>
<sequence length="266" mass="29223">MSNMAPNAGELLRQWRQRRRLSQLALASEADISQRHLSFLESGRSRPSRDMVMHLGERLEIPLRERNLILTAAGHAPHYPHRGLDAPELSGARRVVEDVLHGHLPHPALAVDRHWTLISANASAQALMANAAPHLLEGDINVLRLSLHPEGLAPRILNLPEWRSHLLTRLDHEIRQSADAKLAALRDEIAAFPFQASTAPARSDPAREGRIAVPLRLKSDAGPLTFLSTTTVFGTATDVTLSEVTIEAFFPADERTAKAMADRPGG</sequence>
<dbReference type="SUPFAM" id="SSF47413">
    <property type="entry name" value="lambda repressor-like DNA-binding domains"/>
    <property type="match status" value="1"/>
</dbReference>
<accession>A0ABY7SCK5</accession>
<dbReference type="CDD" id="cd00093">
    <property type="entry name" value="HTH_XRE"/>
    <property type="match status" value="1"/>
</dbReference>
<reference evidence="2 3" key="1">
    <citation type="submission" date="2021-01" db="EMBL/GenBank/DDBJ databases">
        <title>Biogeographic distribution of Paracoccus.</title>
        <authorList>
            <person name="Hollensteiner J."/>
            <person name="Leineberger J."/>
            <person name="Brinkhoff T."/>
            <person name="Daniel R."/>
        </authorList>
    </citation>
    <scope>NUCLEOTIDE SEQUENCE [LARGE SCALE GENOMIC DNA]</scope>
    <source>
        <strain evidence="2 3">DSM 18447</strain>
    </source>
</reference>
<dbReference type="Gene3D" id="1.10.260.40">
    <property type="entry name" value="lambda repressor-like DNA-binding domains"/>
    <property type="match status" value="1"/>
</dbReference>
<dbReference type="PANTHER" id="PTHR35010:SF4">
    <property type="entry name" value="BLL5781 PROTEIN"/>
    <property type="match status" value="1"/>
</dbReference>
<dbReference type="EMBL" id="CP067140">
    <property type="protein sequence ID" value="WCR04227.1"/>
    <property type="molecule type" value="Genomic_DNA"/>
</dbReference>
<name>A0ABY7SCK5_9RHOB</name>
<dbReference type="Pfam" id="PF17765">
    <property type="entry name" value="MLTR_LBD"/>
    <property type="match status" value="1"/>
</dbReference>
<feature type="domain" description="HTH cro/C1-type" evidence="1">
    <location>
        <begin position="12"/>
        <end position="66"/>
    </location>
</feature>
<protein>
    <submittedName>
        <fullName evidence="2">Helix-turn-helix domain-containing protein</fullName>
    </submittedName>
</protein>
<organism evidence="2 3">
    <name type="scientific">Paracoccus saliphilus</name>
    <dbReference type="NCBI Taxonomy" id="405559"/>
    <lineage>
        <taxon>Bacteria</taxon>
        <taxon>Pseudomonadati</taxon>
        <taxon>Pseudomonadota</taxon>
        <taxon>Alphaproteobacteria</taxon>
        <taxon>Rhodobacterales</taxon>
        <taxon>Paracoccaceae</taxon>
        <taxon>Paracoccus</taxon>
    </lineage>
</organism>
<dbReference type="Pfam" id="PF01381">
    <property type="entry name" value="HTH_3"/>
    <property type="match status" value="1"/>
</dbReference>
<evidence type="ECO:0000313" key="2">
    <source>
        <dbReference type="EMBL" id="WCR04227.1"/>
    </source>
</evidence>
<evidence type="ECO:0000259" key="1">
    <source>
        <dbReference type="PROSITE" id="PS50943"/>
    </source>
</evidence>
<proteinExistence type="predicted"/>